<feature type="region of interest" description="Disordered" evidence="1">
    <location>
        <begin position="300"/>
        <end position="323"/>
    </location>
</feature>
<dbReference type="Pfam" id="PF04090">
    <property type="entry name" value="Rrn11"/>
    <property type="match status" value="1"/>
</dbReference>
<dbReference type="GO" id="GO:0001164">
    <property type="term" value="F:RNA polymerase I core promoter sequence-specific DNA binding"/>
    <property type="evidence" value="ECO:0007669"/>
    <property type="project" value="InterPro"/>
</dbReference>
<dbReference type="InParanoid" id="A0A3N4LFR6"/>
<protein>
    <submittedName>
        <fullName evidence="2">Uncharacterized protein</fullName>
    </submittedName>
</protein>
<dbReference type="InterPro" id="IPR007224">
    <property type="entry name" value="TIF_Rrn11"/>
</dbReference>
<feature type="compositionally biased region" description="Low complexity" evidence="1">
    <location>
        <begin position="51"/>
        <end position="62"/>
    </location>
</feature>
<feature type="compositionally biased region" description="Polar residues" evidence="1">
    <location>
        <begin position="73"/>
        <end position="91"/>
    </location>
</feature>
<dbReference type="GO" id="GO:0042790">
    <property type="term" value="P:nucleolar large rRNA transcription by RNA polymerase I"/>
    <property type="evidence" value="ECO:0007669"/>
    <property type="project" value="TreeGrafter"/>
</dbReference>
<keyword evidence="3" id="KW-1185">Reference proteome</keyword>
<dbReference type="OrthoDB" id="2159786at2759"/>
<sequence length="470" mass="54204">MDFSTEHSFFKVPLYHWRALESRPNPNRKTAKRKRDDESDESDESDENAQGSESGAEGWGSEPGRKSEPVTDRPSSSPVTQVTDATSSLSLGETDPELPPKRPTNPRILTRDHRLQHNVQALAKHNLFLPPRKPPALRTRHEAILNTILHKSILTRDWARAKRAFGLIIRGDWVDIRKIWMIGSDLLLRSMEQHEGKDSQDRYLKQQYEFQKRKTEMQNIEYLRRLILQFPYLGLRLGQTLPKGSDVEFTAFAAEKAEPEQVKRQKQKDMGKMHYANAIQFWPVLIAGLLGSSEYAAVEGEKGSNDNQNEGVRGFGDEGEQQEENGYYLSPSQDLFSPTHPQKIKEHLEEIMITPPWSDDVRLWCMRGMICLWLADLEIMTGTRDAWEDYDDGYDNTLDPLIHDNEVEDERWRRQQRRDLRAARKARYTRRETLLGEAKNALDTVEEKGGSLPEVLGYAMKGLTNMEEDE</sequence>
<proteinExistence type="predicted"/>
<feature type="compositionally biased region" description="Acidic residues" evidence="1">
    <location>
        <begin position="38"/>
        <end position="47"/>
    </location>
</feature>
<dbReference type="PANTHER" id="PTHR28244:SF1">
    <property type="entry name" value="RNA POLYMERASE I-SPECIFIC TRANSCRIPTION INITIATION FACTOR RRN11"/>
    <property type="match status" value="1"/>
</dbReference>
<evidence type="ECO:0000313" key="2">
    <source>
        <dbReference type="EMBL" id="RPB21734.1"/>
    </source>
</evidence>
<dbReference type="STRING" id="1051890.A0A3N4LFR6"/>
<dbReference type="GO" id="GO:0017025">
    <property type="term" value="F:TBP-class protein binding"/>
    <property type="evidence" value="ECO:0007669"/>
    <property type="project" value="TreeGrafter"/>
</dbReference>
<dbReference type="Proteomes" id="UP000267821">
    <property type="component" value="Unassembled WGS sequence"/>
</dbReference>
<dbReference type="PANTHER" id="PTHR28244">
    <property type="entry name" value="RNA POLYMERASE I-SPECIFIC TRANSCRIPTION INITIATION FACTOR RRN11"/>
    <property type="match status" value="1"/>
</dbReference>
<feature type="region of interest" description="Disordered" evidence="1">
    <location>
        <begin position="14"/>
        <end position="107"/>
    </location>
</feature>
<dbReference type="EMBL" id="ML121557">
    <property type="protein sequence ID" value="RPB21734.1"/>
    <property type="molecule type" value="Genomic_DNA"/>
</dbReference>
<gene>
    <name evidence="2" type="ORF">L211DRAFT_840355</name>
</gene>
<dbReference type="GO" id="GO:0001181">
    <property type="term" value="F:RNA polymerase I general transcription initiation factor activity"/>
    <property type="evidence" value="ECO:0007669"/>
    <property type="project" value="InterPro"/>
</dbReference>
<organism evidence="2 3">
    <name type="scientific">Terfezia boudieri ATCC MYA-4762</name>
    <dbReference type="NCBI Taxonomy" id="1051890"/>
    <lineage>
        <taxon>Eukaryota</taxon>
        <taxon>Fungi</taxon>
        <taxon>Dikarya</taxon>
        <taxon>Ascomycota</taxon>
        <taxon>Pezizomycotina</taxon>
        <taxon>Pezizomycetes</taxon>
        <taxon>Pezizales</taxon>
        <taxon>Pezizaceae</taxon>
        <taxon>Terfezia</taxon>
    </lineage>
</organism>
<name>A0A3N4LFR6_9PEZI</name>
<reference evidence="2 3" key="1">
    <citation type="journal article" date="2018" name="Nat. Ecol. Evol.">
        <title>Pezizomycetes genomes reveal the molecular basis of ectomycorrhizal truffle lifestyle.</title>
        <authorList>
            <person name="Murat C."/>
            <person name="Payen T."/>
            <person name="Noel B."/>
            <person name="Kuo A."/>
            <person name="Morin E."/>
            <person name="Chen J."/>
            <person name="Kohler A."/>
            <person name="Krizsan K."/>
            <person name="Balestrini R."/>
            <person name="Da Silva C."/>
            <person name="Montanini B."/>
            <person name="Hainaut M."/>
            <person name="Levati E."/>
            <person name="Barry K.W."/>
            <person name="Belfiori B."/>
            <person name="Cichocki N."/>
            <person name="Clum A."/>
            <person name="Dockter R.B."/>
            <person name="Fauchery L."/>
            <person name="Guy J."/>
            <person name="Iotti M."/>
            <person name="Le Tacon F."/>
            <person name="Lindquist E.A."/>
            <person name="Lipzen A."/>
            <person name="Malagnac F."/>
            <person name="Mello A."/>
            <person name="Molinier V."/>
            <person name="Miyauchi S."/>
            <person name="Poulain J."/>
            <person name="Riccioni C."/>
            <person name="Rubini A."/>
            <person name="Sitrit Y."/>
            <person name="Splivallo R."/>
            <person name="Traeger S."/>
            <person name="Wang M."/>
            <person name="Zifcakova L."/>
            <person name="Wipf D."/>
            <person name="Zambonelli A."/>
            <person name="Paolocci F."/>
            <person name="Nowrousian M."/>
            <person name="Ottonello S."/>
            <person name="Baldrian P."/>
            <person name="Spatafora J.W."/>
            <person name="Henrissat B."/>
            <person name="Nagy L.G."/>
            <person name="Aury J.M."/>
            <person name="Wincker P."/>
            <person name="Grigoriev I.V."/>
            <person name="Bonfante P."/>
            <person name="Martin F.M."/>
        </authorList>
    </citation>
    <scope>NUCLEOTIDE SEQUENCE [LARGE SCALE GENOMIC DNA]</scope>
    <source>
        <strain evidence="2 3">ATCC MYA-4762</strain>
    </source>
</reference>
<accession>A0A3N4LFR6</accession>
<dbReference type="InterPro" id="IPR053029">
    <property type="entry name" value="RNA_pol_I-specific_init_factor"/>
</dbReference>
<dbReference type="AlphaFoldDB" id="A0A3N4LFR6"/>
<dbReference type="GO" id="GO:0070860">
    <property type="term" value="C:RNA polymerase I core factor complex"/>
    <property type="evidence" value="ECO:0007669"/>
    <property type="project" value="TreeGrafter"/>
</dbReference>
<evidence type="ECO:0000256" key="1">
    <source>
        <dbReference type="SAM" id="MobiDB-lite"/>
    </source>
</evidence>
<evidence type="ECO:0000313" key="3">
    <source>
        <dbReference type="Proteomes" id="UP000267821"/>
    </source>
</evidence>